<proteinExistence type="predicted"/>
<keyword evidence="2 4" id="KW-0863">Zinc-finger</keyword>
<keyword evidence="1" id="KW-0479">Metal-binding</keyword>
<dbReference type="EMBL" id="JAUEPR010000012">
    <property type="protein sequence ID" value="KAK0479190.1"/>
    <property type="molecule type" value="Genomic_DNA"/>
</dbReference>
<evidence type="ECO:0000256" key="4">
    <source>
        <dbReference type="PROSITE-ProRule" id="PRU00134"/>
    </source>
</evidence>
<protein>
    <recommendedName>
        <fullName evidence="5">MYND-type domain-containing protein</fullName>
    </recommendedName>
</protein>
<dbReference type="Gene3D" id="6.10.140.2220">
    <property type="match status" value="1"/>
</dbReference>
<dbReference type="PROSITE" id="PS50865">
    <property type="entry name" value="ZF_MYND_2"/>
    <property type="match status" value="1"/>
</dbReference>
<dbReference type="Pfam" id="PF01753">
    <property type="entry name" value="zf-MYND"/>
    <property type="match status" value="1"/>
</dbReference>
<evidence type="ECO:0000256" key="3">
    <source>
        <dbReference type="ARBA" id="ARBA00022833"/>
    </source>
</evidence>
<reference evidence="6" key="1">
    <citation type="submission" date="2023-06" db="EMBL/GenBank/DDBJ databases">
        <authorList>
            <consortium name="Lawrence Berkeley National Laboratory"/>
            <person name="Ahrendt S."/>
            <person name="Sahu N."/>
            <person name="Indic B."/>
            <person name="Wong-Bajracharya J."/>
            <person name="Merenyi Z."/>
            <person name="Ke H.-M."/>
            <person name="Monk M."/>
            <person name="Kocsube S."/>
            <person name="Drula E."/>
            <person name="Lipzen A."/>
            <person name="Balint B."/>
            <person name="Henrissat B."/>
            <person name="Andreopoulos B."/>
            <person name="Martin F.M."/>
            <person name="Harder C.B."/>
            <person name="Rigling D."/>
            <person name="Ford K.L."/>
            <person name="Foster G.D."/>
            <person name="Pangilinan J."/>
            <person name="Papanicolaou A."/>
            <person name="Barry K."/>
            <person name="LaButti K."/>
            <person name="Viragh M."/>
            <person name="Koriabine M."/>
            <person name="Yan M."/>
            <person name="Riley R."/>
            <person name="Champramary S."/>
            <person name="Plett K.L."/>
            <person name="Tsai I.J."/>
            <person name="Slot J."/>
            <person name="Sipos G."/>
            <person name="Plett J."/>
            <person name="Nagy L.G."/>
            <person name="Grigoriev I.V."/>
        </authorList>
    </citation>
    <scope>NUCLEOTIDE SEQUENCE</scope>
    <source>
        <strain evidence="6">ICMP 16352</strain>
    </source>
</reference>
<dbReference type="SUPFAM" id="SSF144232">
    <property type="entry name" value="HIT/MYND zinc finger-like"/>
    <property type="match status" value="1"/>
</dbReference>
<accession>A0AA39UHK9</accession>
<keyword evidence="7" id="KW-1185">Reference proteome</keyword>
<dbReference type="AlphaFoldDB" id="A0AA39UHK9"/>
<evidence type="ECO:0000256" key="1">
    <source>
        <dbReference type="ARBA" id="ARBA00022723"/>
    </source>
</evidence>
<dbReference type="GO" id="GO:0008270">
    <property type="term" value="F:zinc ion binding"/>
    <property type="evidence" value="ECO:0007669"/>
    <property type="project" value="UniProtKB-KW"/>
</dbReference>
<gene>
    <name evidence="6" type="ORF">IW261DRAFT_166723</name>
</gene>
<dbReference type="InterPro" id="IPR002893">
    <property type="entry name" value="Znf_MYND"/>
</dbReference>
<evidence type="ECO:0000313" key="6">
    <source>
        <dbReference type="EMBL" id="KAK0479190.1"/>
    </source>
</evidence>
<feature type="domain" description="MYND-type" evidence="5">
    <location>
        <begin position="416"/>
        <end position="469"/>
    </location>
</feature>
<evidence type="ECO:0000313" key="7">
    <source>
        <dbReference type="Proteomes" id="UP001175227"/>
    </source>
</evidence>
<dbReference type="Proteomes" id="UP001175227">
    <property type="component" value="Unassembled WGS sequence"/>
</dbReference>
<keyword evidence="3" id="KW-0862">Zinc</keyword>
<evidence type="ECO:0000256" key="2">
    <source>
        <dbReference type="ARBA" id="ARBA00022771"/>
    </source>
</evidence>
<organism evidence="6 7">
    <name type="scientific">Armillaria novae-zelandiae</name>
    <dbReference type="NCBI Taxonomy" id="153914"/>
    <lineage>
        <taxon>Eukaryota</taxon>
        <taxon>Fungi</taxon>
        <taxon>Dikarya</taxon>
        <taxon>Basidiomycota</taxon>
        <taxon>Agaricomycotina</taxon>
        <taxon>Agaricomycetes</taxon>
        <taxon>Agaricomycetidae</taxon>
        <taxon>Agaricales</taxon>
        <taxon>Marasmiineae</taxon>
        <taxon>Physalacriaceae</taxon>
        <taxon>Armillaria</taxon>
    </lineage>
</organism>
<comment type="caution">
    <text evidence="6">The sequence shown here is derived from an EMBL/GenBank/DDBJ whole genome shotgun (WGS) entry which is preliminary data.</text>
</comment>
<sequence>MAYTTIKKLARDGSLPALERLVSIVQHDEETFPQFLPVFRYRLRKTSVPNIWLDPNQPHQSIIVARSCLRAIAFGFQIQNKTLLWPDQIPQISEILPNVLLWFVYFMKFYLLDKPDALPELDSAEDELTFNTIKLVADLSEIPSLVQILGRFPNFMRVITEVWIFASANDLSAAQATGRAIRNMTFDTNEPWLDDFTQVLHTTSISVTFPCLGRLILQIHSREPDYYVLKRCMMTMFNFSANSPPVKRAFLAADGVRWTCQLLRRLSSRKFVLSMTMDDFETSKGIISLCASYLSGAFKDQFAWVGEALQAHLFLSIMKCQPYFMLAGGGHTPDRTTGNTLNDVLVHLLNEVNCHSVIRSVLRLAARAIREVEWHPHWLEEGIEKDAPKLWESWARLKKAVGTRMEMRKKYLWRDKAECMNAECPLPPQITPEATLGPPLQKCVGCCHAYYCSRKCQKEAWDSGHREICSHITKNWKRGYPPLMNPRDGAFLSYLVGCDMKRNPNHIKTLKKEYRQTHPADNLPLVVAVNYLVVPRTFSVFSASVYKGQPDWDQHVAYARAGKGQLVFISVPHGPNVSNELTLIHGI</sequence>
<evidence type="ECO:0000259" key="5">
    <source>
        <dbReference type="PROSITE" id="PS50865"/>
    </source>
</evidence>
<name>A0AA39UHK9_9AGAR</name>